<gene>
    <name evidence="2" type="ORF">V6243_00820</name>
</gene>
<sequence>MLRTALVAVSFTLLSACSAGQVSMQQNSMDVEIGSNPPTGEYKNLGPISAKHGGGCGLFGAQGNFEGAMTILRNKAASRGADYVQIIKQEGEHMSGLCLDRAYIVDGFAFKSM</sequence>
<protein>
    <recommendedName>
        <fullName evidence="4">Lipoprotein</fullName>
    </recommendedName>
</protein>
<feature type="chain" id="PRO_5046591991" description="Lipoprotein" evidence="1">
    <location>
        <begin position="20"/>
        <end position="113"/>
    </location>
</feature>
<evidence type="ECO:0008006" key="4">
    <source>
        <dbReference type="Google" id="ProtNLM"/>
    </source>
</evidence>
<evidence type="ECO:0000313" key="2">
    <source>
        <dbReference type="EMBL" id="MEL0615353.1"/>
    </source>
</evidence>
<dbReference type="Proteomes" id="UP001378242">
    <property type="component" value="Unassembled WGS sequence"/>
</dbReference>
<reference evidence="2 3" key="1">
    <citation type="submission" date="2024-02" db="EMBL/GenBank/DDBJ databases">
        <title>Bacteria isolated from the canopy kelp, Nereocystis luetkeana.</title>
        <authorList>
            <person name="Pfister C.A."/>
            <person name="Younker I.T."/>
            <person name="Light S.H."/>
        </authorList>
    </citation>
    <scope>NUCLEOTIDE SEQUENCE [LARGE SCALE GENOMIC DNA]</scope>
    <source>
        <strain evidence="2 3">TI.5.07</strain>
    </source>
</reference>
<feature type="signal peptide" evidence="1">
    <location>
        <begin position="1"/>
        <end position="19"/>
    </location>
</feature>
<organism evidence="2 3">
    <name type="scientific">Cobetia marina</name>
    <name type="common">Deleya marina</name>
    <dbReference type="NCBI Taxonomy" id="28258"/>
    <lineage>
        <taxon>Bacteria</taxon>
        <taxon>Pseudomonadati</taxon>
        <taxon>Pseudomonadota</taxon>
        <taxon>Gammaproteobacteria</taxon>
        <taxon>Oceanospirillales</taxon>
        <taxon>Halomonadaceae</taxon>
        <taxon>Cobetia</taxon>
    </lineage>
</organism>
<evidence type="ECO:0000313" key="3">
    <source>
        <dbReference type="Proteomes" id="UP001378242"/>
    </source>
</evidence>
<evidence type="ECO:0000256" key="1">
    <source>
        <dbReference type="SAM" id="SignalP"/>
    </source>
</evidence>
<dbReference type="EMBL" id="JBAKAP010000001">
    <property type="protein sequence ID" value="MEL0615353.1"/>
    <property type="molecule type" value="Genomic_DNA"/>
</dbReference>
<dbReference type="RefSeq" id="WP_341541622.1">
    <property type="nucleotide sequence ID" value="NZ_JBAKAP010000001.1"/>
</dbReference>
<comment type="caution">
    <text evidence="2">The sequence shown here is derived from an EMBL/GenBank/DDBJ whole genome shotgun (WGS) entry which is preliminary data.</text>
</comment>
<keyword evidence="1" id="KW-0732">Signal</keyword>
<dbReference type="PROSITE" id="PS51257">
    <property type="entry name" value="PROKAR_LIPOPROTEIN"/>
    <property type="match status" value="1"/>
</dbReference>
<name>A0ABU9GA57_COBMA</name>
<keyword evidence="3" id="KW-1185">Reference proteome</keyword>
<proteinExistence type="predicted"/>
<accession>A0ABU9GA57</accession>